<accession>A0A2P7Q129</accession>
<dbReference type="OrthoDB" id="9762085at2"/>
<feature type="domain" description="Peptidase M16 C-terminal" evidence="1">
    <location>
        <begin position="181"/>
        <end position="357"/>
    </location>
</feature>
<dbReference type="InterPro" id="IPR007863">
    <property type="entry name" value="Peptidase_M16_C"/>
</dbReference>
<dbReference type="PANTHER" id="PTHR11851:SF186">
    <property type="entry name" value="INACTIVE METALLOPROTEASE YMFF-RELATED"/>
    <property type="match status" value="1"/>
</dbReference>
<dbReference type="Pfam" id="PF05193">
    <property type="entry name" value="Peptidase_M16_C"/>
    <property type="match status" value="1"/>
</dbReference>
<dbReference type="AlphaFoldDB" id="A0A2P7Q129"/>
<gene>
    <name evidence="2" type="ORF">UF10_03255</name>
</gene>
<comment type="caution">
    <text evidence="2">The sequence shown here is derived from an EMBL/GenBank/DDBJ whole genome shotgun (WGS) entry which is preliminary data.</text>
</comment>
<dbReference type="RefSeq" id="WP_106776399.1">
    <property type="nucleotide sequence ID" value="NZ_JYGE01000003.1"/>
</dbReference>
<keyword evidence="3" id="KW-1185">Reference proteome</keyword>
<proteinExistence type="predicted"/>
<dbReference type="Gene3D" id="3.30.830.10">
    <property type="entry name" value="Metalloenzyme, LuxS/M16 peptidase-like"/>
    <property type="match status" value="2"/>
</dbReference>
<dbReference type="InterPro" id="IPR011249">
    <property type="entry name" value="Metalloenz_LuxS/M16"/>
</dbReference>
<organism evidence="2 3">
    <name type="scientific">Peptostreptococcus russellii</name>
    <dbReference type="NCBI Taxonomy" id="215200"/>
    <lineage>
        <taxon>Bacteria</taxon>
        <taxon>Bacillati</taxon>
        <taxon>Bacillota</taxon>
        <taxon>Clostridia</taxon>
        <taxon>Peptostreptococcales</taxon>
        <taxon>Peptostreptococcaceae</taxon>
        <taxon>Peptostreptococcus</taxon>
    </lineage>
</organism>
<protein>
    <submittedName>
        <fullName evidence="2">Peptidase M16</fullName>
    </submittedName>
</protein>
<dbReference type="GO" id="GO:0046872">
    <property type="term" value="F:metal ion binding"/>
    <property type="evidence" value="ECO:0007669"/>
    <property type="project" value="InterPro"/>
</dbReference>
<name>A0A2P7Q129_9FIRM</name>
<dbReference type="EMBL" id="JYGE01000003">
    <property type="protein sequence ID" value="PSJ31662.1"/>
    <property type="molecule type" value="Genomic_DNA"/>
</dbReference>
<evidence type="ECO:0000313" key="2">
    <source>
        <dbReference type="EMBL" id="PSJ31662.1"/>
    </source>
</evidence>
<dbReference type="InterPro" id="IPR050361">
    <property type="entry name" value="MPP/UQCRC_Complex"/>
</dbReference>
<reference evidence="2" key="1">
    <citation type="thesis" date="2015" institute="Rutgers" country="The State University of New Jersey, 14 College Farm Rd., New Brunswick, NJ, USA">
        <title>Ammonia toxicity in bacteria and its implications for treatment of and resource recovery from highly nitrogenous organic wastes.</title>
        <authorList>
            <person name="Luther A.K."/>
        </authorList>
    </citation>
    <scope>NUCLEOTIDE SEQUENCE</scope>
    <source>
        <strain evidence="2">RT-10B</strain>
    </source>
</reference>
<dbReference type="PANTHER" id="PTHR11851">
    <property type="entry name" value="METALLOPROTEASE"/>
    <property type="match status" value="1"/>
</dbReference>
<sequence>MSNISIFDLDKGVSLGLIKNEKFKSNLISIYFARNLKREEATKVSLLSNMLSVGTMKYPTMRDISRRLDELYGMSMNVGVSKHGEKALTYFKFLSVSDKYLDEPIFEEVVDFINEIVSNPLVIDNKLNPDMFDIEKEILKDEINSKINDKRSYASLRCIEAMCYDEPYSIDQVGYVEDLKSITAENMYEMYKEFIATSRIFITVEGDFDEKEAHKICHDKFKFDRGNIENIERERFDIVPHDPTYLTEIIGANQGKLVIGYRTGVDYKDYENYYSLMVGNSLFGGGPHSKLFNNVREKESICYYASSVLEKCKGLMIVSSGIEVNNYERALELITKELQDVINGNFSEEDVDNSKKSILNALKASYDSVSGESDFTYNQFISGTNLEIEEVINYVSNVDKESIVRSMANIFEDTVYYLR</sequence>
<dbReference type="Proteomes" id="UP000241434">
    <property type="component" value="Unassembled WGS sequence"/>
</dbReference>
<evidence type="ECO:0000313" key="3">
    <source>
        <dbReference type="Proteomes" id="UP000241434"/>
    </source>
</evidence>
<dbReference type="NCBIfam" id="NF047422">
    <property type="entry name" value="YfmF_fam"/>
    <property type="match status" value="1"/>
</dbReference>
<evidence type="ECO:0000259" key="1">
    <source>
        <dbReference type="Pfam" id="PF05193"/>
    </source>
</evidence>
<dbReference type="SUPFAM" id="SSF63411">
    <property type="entry name" value="LuxS/MPP-like metallohydrolase"/>
    <property type="match status" value="2"/>
</dbReference>